<evidence type="ECO:0000256" key="1">
    <source>
        <dbReference type="SAM" id="Phobius"/>
    </source>
</evidence>
<comment type="caution">
    <text evidence="2">The sequence shown here is derived from an EMBL/GenBank/DDBJ whole genome shotgun (WGS) entry which is preliminary data.</text>
</comment>
<dbReference type="AlphaFoldDB" id="A0A438GCH2"/>
<evidence type="ECO:0000313" key="3">
    <source>
        <dbReference type="Proteomes" id="UP000288805"/>
    </source>
</evidence>
<gene>
    <name evidence="2" type="ORF">CK203_059114</name>
</gene>
<keyword evidence="1" id="KW-0812">Transmembrane</keyword>
<dbReference type="Proteomes" id="UP000288805">
    <property type="component" value="Unassembled WGS sequence"/>
</dbReference>
<sequence>MRASRCGCNVRVGSTGGKMIVPSMGRGPPPVSPGRMELMRSRIDAAHNNFCLFHLESYSSSDGPPLIIVDNGLGGNWGPRVPGCCAGKRPYPQYPCGGTSLLRFLVDGSVPMGLGHLKSDKPWIIGRSFSYDIERGVRGGISGRLGPSCLQSDGFGLSGGGFLASDSKNGVPGQMLRLKICRTASILQALLEVRLAKSLHKFPQGFVILHFYVLQGADILLVSSGAQCIVANIERHELSIMHDVIEGIVGSIVCGKFWYEESPWGLVINDMRAERRGEHVIQPFADGANGWPVWDVSPSWLFRWVRMNVPHHGGDYGVTMRVNVLHHGGAMGSGRGAQLWPLVALIFQALAGLACVAHEVLRCMPWDSPVVPGILTPVLAEALSLLLGPSNVDVEEALMLKPGCVTQRFLLSIFLSPGGELLAVFRLPTVSFRWLGAIQNYHPLPYQMNGFGKSLYLQEGIRTGCPDAPSDGFVSHASGVLFLSLMARRYFMFVMMIFGGSMVIATLLAAVRNRGDGMWAMLFVVIACCPDIYALPASFALPWTGEAETSFAFLSGPDRRTASCISLGESGWWWFG</sequence>
<organism evidence="2 3">
    <name type="scientific">Vitis vinifera</name>
    <name type="common">Grape</name>
    <dbReference type="NCBI Taxonomy" id="29760"/>
    <lineage>
        <taxon>Eukaryota</taxon>
        <taxon>Viridiplantae</taxon>
        <taxon>Streptophyta</taxon>
        <taxon>Embryophyta</taxon>
        <taxon>Tracheophyta</taxon>
        <taxon>Spermatophyta</taxon>
        <taxon>Magnoliopsida</taxon>
        <taxon>eudicotyledons</taxon>
        <taxon>Gunneridae</taxon>
        <taxon>Pentapetalae</taxon>
        <taxon>rosids</taxon>
        <taxon>Vitales</taxon>
        <taxon>Vitaceae</taxon>
        <taxon>Viteae</taxon>
        <taxon>Vitis</taxon>
    </lineage>
</organism>
<dbReference type="EMBL" id="QGNW01000479">
    <property type="protein sequence ID" value="RVW69912.1"/>
    <property type="molecule type" value="Genomic_DNA"/>
</dbReference>
<proteinExistence type="predicted"/>
<reference evidence="2 3" key="1">
    <citation type="journal article" date="2018" name="PLoS Genet.">
        <title>Population sequencing reveals clonal diversity and ancestral inbreeding in the grapevine cultivar Chardonnay.</title>
        <authorList>
            <person name="Roach M.J."/>
            <person name="Johnson D.L."/>
            <person name="Bohlmann J."/>
            <person name="van Vuuren H.J."/>
            <person name="Jones S.J."/>
            <person name="Pretorius I.S."/>
            <person name="Schmidt S.A."/>
            <person name="Borneman A.R."/>
        </authorList>
    </citation>
    <scope>NUCLEOTIDE SEQUENCE [LARGE SCALE GENOMIC DNA]</scope>
    <source>
        <strain evidence="3">cv. Chardonnay</strain>
        <tissue evidence="2">Leaf</tissue>
    </source>
</reference>
<protein>
    <submittedName>
        <fullName evidence="2">Uncharacterized protein</fullName>
    </submittedName>
</protein>
<accession>A0A438GCH2</accession>
<keyword evidence="1" id="KW-1133">Transmembrane helix</keyword>
<feature type="transmembrane region" description="Helical" evidence="1">
    <location>
        <begin position="490"/>
        <end position="511"/>
    </location>
</feature>
<name>A0A438GCH2_VITVI</name>
<feature type="transmembrane region" description="Helical" evidence="1">
    <location>
        <begin position="517"/>
        <end position="535"/>
    </location>
</feature>
<keyword evidence="1" id="KW-0472">Membrane</keyword>
<evidence type="ECO:0000313" key="2">
    <source>
        <dbReference type="EMBL" id="RVW69912.1"/>
    </source>
</evidence>